<keyword evidence="5" id="KW-0812">Transmembrane</keyword>
<dbReference type="RefSeq" id="WP_072889508.1">
    <property type="nucleotide sequence ID" value="NZ_FRAE01000048.1"/>
</dbReference>
<keyword evidence="5" id="KW-0472">Membrane</keyword>
<dbReference type="SUPFAM" id="SSF53448">
    <property type="entry name" value="Nucleotide-diphospho-sugar transferases"/>
    <property type="match status" value="1"/>
</dbReference>
<dbReference type="PANTHER" id="PTHR43179:SF12">
    <property type="entry name" value="GALACTOFURANOSYLTRANSFERASE GLFT2"/>
    <property type="match status" value="1"/>
</dbReference>
<evidence type="ECO:0000259" key="6">
    <source>
        <dbReference type="Pfam" id="PF00535"/>
    </source>
</evidence>
<dbReference type="Pfam" id="PF00535">
    <property type="entry name" value="Glycos_transf_2"/>
    <property type="match status" value="1"/>
</dbReference>
<keyword evidence="3" id="KW-0328">Glycosyltransferase</keyword>
<dbReference type="Proteomes" id="UP000242497">
    <property type="component" value="Unassembled WGS sequence"/>
</dbReference>
<dbReference type="EMBL" id="FRAE01000048">
    <property type="protein sequence ID" value="SHK24259.1"/>
    <property type="molecule type" value="Genomic_DNA"/>
</dbReference>
<dbReference type="GO" id="GO:0016757">
    <property type="term" value="F:glycosyltransferase activity"/>
    <property type="evidence" value="ECO:0007669"/>
    <property type="project" value="UniProtKB-KW"/>
</dbReference>
<sequence>MKISLVIPNYNGKKFLKDCLDSLSKQSFSYKYEIIMVDNNSSDDSVEYIKENYSYIKLIYLNKNHGFAKAVNEGIKLARGEYVVLLNNDTEVEEDWLKNLVTCIEKDENVFSVSSKMVQYNHRNLIDDAGDEYTLLGWTLKTGDGENINRYNKKREIFSSCAGAAIYRKKIFDKIGYFDENFFAYMEDVDISYRAKIYGYKNIYCPDAIVYHIGSGTSGSRYNEFKVKLAARNNIYVPYKNMSLLQLITNFPFLLLGFFIKYLFFVKKGFGKVYLDGLKEGFTTLNKIEKVKYKNKNLFNYIKIELELIKNTFKYIFSKIIK</sequence>
<comment type="similarity">
    <text evidence="2">Belongs to the glycosyltransferase 2 family.</text>
</comment>
<organism evidence="7 8">
    <name type="scientific">Tepidibacter formicigenes DSM 15518</name>
    <dbReference type="NCBI Taxonomy" id="1123349"/>
    <lineage>
        <taxon>Bacteria</taxon>
        <taxon>Bacillati</taxon>
        <taxon>Bacillota</taxon>
        <taxon>Clostridia</taxon>
        <taxon>Peptostreptococcales</taxon>
        <taxon>Peptostreptococcaceae</taxon>
        <taxon>Tepidibacter</taxon>
    </lineage>
</organism>
<comment type="pathway">
    <text evidence="1">Cell wall biogenesis; cell wall polysaccharide biosynthesis.</text>
</comment>
<dbReference type="Gene3D" id="3.90.550.10">
    <property type="entry name" value="Spore Coat Polysaccharide Biosynthesis Protein SpsA, Chain A"/>
    <property type="match status" value="1"/>
</dbReference>
<reference evidence="8" key="1">
    <citation type="submission" date="2016-11" db="EMBL/GenBank/DDBJ databases">
        <authorList>
            <person name="Varghese N."/>
            <person name="Submissions S."/>
        </authorList>
    </citation>
    <scope>NUCLEOTIDE SEQUENCE [LARGE SCALE GENOMIC DNA]</scope>
    <source>
        <strain evidence="8">DSM 15518</strain>
    </source>
</reference>
<dbReference type="InterPro" id="IPR001173">
    <property type="entry name" value="Glyco_trans_2-like"/>
</dbReference>
<evidence type="ECO:0000256" key="4">
    <source>
        <dbReference type="ARBA" id="ARBA00022679"/>
    </source>
</evidence>
<dbReference type="STRING" id="1123349.SAMN02744037_01964"/>
<evidence type="ECO:0000256" key="5">
    <source>
        <dbReference type="SAM" id="Phobius"/>
    </source>
</evidence>
<dbReference type="PANTHER" id="PTHR43179">
    <property type="entry name" value="RHAMNOSYLTRANSFERASE WBBL"/>
    <property type="match status" value="1"/>
</dbReference>
<dbReference type="InterPro" id="IPR029044">
    <property type="entry name" value="Nucleotide-diphossugar_trans"/>
</dbReference>
<name>A0A1M6QVH2_9FIRM</name>
<evidence type="ECO:0000313" key="7">
    <source>
        <dbReference type="EMBL" id="SHK24259.1"/>
    </source>
</evidence>
<dbReference type="OrthoDB" id="9771846at2"/>
<evidence type="ECO:0000256" key="2">
    <source>
        <dbReference type="ARBA" id="ARBA00006739"/>
    </source>
</evidence>
<keyword evidence="8" id="KW-1185">Reference proteome</keyword>
<feature type="transmembrane region" description="Helical" evidence="5">
    <location>
        <begin position="244"/>
        <end position="264"/>
    </location>
</feature>
<keyword evidence="5" id="KW-1133">Transmembrane helix</keyword>
<gene>
    <name evidence="7" type="ORF">SAMN02744037_01964</name>
</gene>
<feature type="domain" description="Glycosyltransferase 2-like" evidence="6">
    <location>
        <begin position="4"/>
        <end position="176"/>
    </location>
</feature>
<proteinExistence type="inferred from homology"/>
<dbReference type="CDD" id="cd04186">
    <property type="entry name" value="GT_2_like_c"/>
    <property type="match status" value="1"/>
</dbReference>
<protein>
    <submittedName>
        <fullName evidence="7">Glycosyltransferase, GT2 family</fullName>
    </submittedName>
</protein>
<accession>A0A1M6QVH2</accession>
<keyword evidence="4 7" id="KW-0808">Transferase</keyword>
<evidence type="ECO:0000256" key="1">
    <source>
        <dbReference type="ARBA" id="ARBA00004776"/>
    </source>
</evidence>
<dbReference type="AlphaFoldDB" id="A0A1M6QVH2"/>
<evidence type="ECO:0000313" key="8">
    <source>
        <dbReference type="Proteomes" id="UP000242497"/>
    </source>
</evidence>
<evidence type="ECO:0000256" key="3">
    <source>
        <dbReference type="ARBA" id="ARBA00022676"/>
    </source>
</evidence>